<dbReference type="PANTHER" id="PTHR43744">
    <property type="entry name" value="ABC TRANSPORTER PERMEASE PROTEIN MG189-RELATED-RELATED"/>
    <property type="match status" value="1"/>
</dbReference>
<keyword evidence="6 7" id="KW-0472">Membrane</keyword>
<feature type="transmembrane region" description="Helical" evidence="7">
    <location>
        <begin position="249"/>
        <end position="270"/>
    </location>
</feature>
<comment type="similarity">
    <text evidence="7">Belongs to the binding-protein-dependent transport system permease family.</text>
</comment>
<dbReference type="InterPro" id="IPR000515">
    <property type="entry name" value="MetI-like"/>
</dbReference>
<name>A0A941EIU3_9ACTN</name>
<dbReference type="RefSeq" id="WP_212521017.1">
    <property type="nucleotide sequence ID" value="NZ_JAGSOH010000104.1"/>
</dbReference>
<keyword evidence="10" id="KW-1185">Reference proteome</keyword>
<dbReference type="PROSITE" id="PS50928">
    <property type="entry name" value="ABC_TM1"/>
    <property type="match status" value="1"/>
</dbReference>
<accession>A0A941EIU3</accession>
<sequence>MSRHRSYRPGGLRPAARIATYGSLILFSLIYILPFVIELGSSFKTDADATANPLNPIPGHWTLAAFHELAQQDFPLWFFNSAFVSVSVTLGRILFDSLAGYALARLRFRGRGALFSAIIAVMAVPSVVLMIPKFLVLNELNLYNTYAGMIMPLLADAAGVFIMKQFFESIPPSVEEAARIDGAGIFRTFWSVVLPMARPALITLTVLSFQGSWNELSNFIVSRQSPSLNTLTSGVASLVSGQLGQGNQYPLKLAAALLMTIPVAIVFFVFQRQLVRGTQGAVKE</sequence>
<evidence type="ECO:0000256" key="3">
    <source>
        <dbReference type="ARBA" id="ARBA00022475"/>
    </source>
</evidence>
<evidence type="ECO:0000256" key="4">
    <source>
        <dbReference type="ARBA" id="ARBA00022692"/>
    </source>
</evidence>
<evidence type="ECO:0000256" key="7">
    <source>
        <dbReference type="RuleBase" id="RU363032"/>
    </source>
</evidence>
<evidence type="ECO:0000256" key="6">
    <source>
        <dbReference type="ARBA" id="ARBA00023136"/>
    </source>
</evidence>
<organism evidence="9 10">
    <name type="scientific">Actinospica acidithermotolerans</name>
    <dbReference type="NCBI Taxonomy" id="2828514"/>
    <lineage>
        <taxon>Bacteria</taxon>
        <taxon>Bacillati</taxon>
        <taxon>Actinomycetota</taxon>
        <taxon>Actinomycetes</taxon>
        <taxon>Catenulisporales</taxon>
        <taxon>Actinospicaceae</taxon>
        <taxon>Actinospica</taxon>
    </lineage>
</organism>
<evidence type="ECO:0000256" key="1">
    <source>
        <dbReference type="ARBA" id="ARBA00004651"/>
    </source>
</evidence>
<evidence type="ECO:0000313" key="9">
    <source>
        <dbReference type="EMBL" id="MBR7829884.1"/>
    </source>
</evidence>
<dbReference type="EMBL" id="JAGSOH010000104">
    <property type="protein sequence ID" value="MBR7829884.1"/>
    <property type="molecule type" value="Genomic_DNA"/>
</dbReference>
<dbReference type="GO" id="GO:0005886">
    <property type="term" value="C:plasma membrane"/>
    <property type="evidence" value="ECO:0007669"/>
    <property type="project" value="UniProtKB-SubCell"/>
</dbReference>
<feature type="transmembrane region" description="Helical" evidence="7">
    <location>
        <begin position="113"/>
        <end position="131"/>
    </location>
</feature>
<evidence type="ECO:0000256" key="5">
    <source>
        <dbReference type="ARBA" id="ARBA00022989"/>
    </source>
</evidence>
<keyword evidence="2 7" id="KW-0813">Transport</keyword>
<proteinExistence type="inferred from homology"/>
<keyword evidence="3" id="KW-1003">Cell membrane</keyword>
<comment type="caution">
    <text evidence="9">The sequence shown here is derived from an EMBL/GenBank/DDBJ whole genome shotgun (WGS) entry which is preliminary data.</text>
</comment>
<evidence type="ECO:0000259" key="8">
    <source>
        <dbReference type="PROSITE" id="PS50928"/>
    </source>
</evidence>
<dbReference type="GO" id="GO:0055085">
    <property type="term" value="P:transmembrane transport"/>
    <property type="evidence" value="ECO:0007669"/>
    <property type="project" value="InterPro"/>
</dbReference>
<dbReference type="PANTHER" id="PTHR43744:SF12">
    <property type="entry name" value="ABC TRANSPORTER PERMEASE PROTEIN MG189-RELATED"/>
    <property type="match status" value="1"/>
</dbReference>
<dbReference type="InterPro" id="IPR035906">
    <property type="entry name" value="MetI-like_sf"/>
</dbReference>
<feature type="transmembrane region" description="Helical" evidence="7">
    <location>
        <begin position="184"/>
        <end position="209"/>
    </location>
</feature>
<feature type="domain" description="ABC transmembrane type-1" evidence="8">
    <location>
        <begin position="78"/>
        <end position="270"/>
    </location>
</feature>
<feature type="transmembrane region" description="Helical" evidence="7">
    <location>
        <begin position="143"/>
        <end position="163"/>
    </location>
</feature>
<keyword evidence="4 7" id="KW-0812">Transmembrane</keyword>
<dbReference type="Proteomes" id="UP000676325">
    <property type="component" value="Unassembled WGS sequence"/>
</dbReference>
<feature type="transmembrane region" description="Helical" evidence="7">
    <location>
        <begin position="21"/>
        <end position="37"/>
    </location>
</feature>
<dbReference type="CDD" id="cd06261">
    <property type="entry name" value="TM_PBP2"/>
    <property type="match status" value="1"/>
</dbReference>
<dbReference type="SUPFAM" id="SSF161098">
    <property type="entry name" value="MetI-like"/>
    <property type="match status" value="1"/>
</dbReference>
<protein>
    <submittedName>
        <fullName evidence="9">Carbohydrate ABC transporter permease</fullName>
    </submittedName>
</protein>
<dbReference type="Gene3D" id="1.10.3720.10">
    <property type="entry name" value="MetI-like"/>
    <property type="match status" value="1"/>
</dbReference>
<evidence type="ECO:0000256" key="2">
    <source>
        <dbReference type="ARBA" id="ARBA00022448"/>
    </source>
</evidence>
<feature type="transmembrane region" description="Helical" evidence="7">
    <location>
        <begin position="77"/>
        <end position="101"/>
    </location>
</feature>
<reference evidence="9" key="1">
    <citation type="submission" date="2021-04" db="EMBL/GenBank/DDBJ databases">
        <title>Genome based classification of Actinospica acidithermotolerans sp. nov., an actinobacterium isolated from an Indonesian hot spring.</title>
        <authorList>
            <person name="Kusuma A.B."/>
            <person name="Putra K.E."/>
            <person name="Nafisah S."/>
            <person name="Loh J."/>
            <person name="Nouioui I."/>
            <person name="Goodfellow M."/>
        </authorList>
    </citation>
    <scope>NUCLEOTIDE SEQUENCE</scope>
    <source>
        <strain evidence="9">MGRD01-02</strain>
    </source>
</reference>
<evidence type="ECO:0000313" key="10">
    <source>
        <dbReference type="Proteomes" id="UP000676325"/>
    </source>
</evidence>
<gene>
    <name evidence="9" type="ORF">KDK95_26500</name>
</gene>
<keyword evidence="5 7" id="KW-1133">Transmembrane helix</keyword>
<comment type="subcellular location">
    <subcellularLocation>
        <location evidence="1 7">Cell membrane</location>
        <topology evidence="1 7">Multi-pass membrane protein</topology>
    </subcellularLocation>
</comment>
<dbReference type="AlphaFoldDB" id="A0A941EIU3"/>
<dbReference type="Pfam" id="PF00528">
    <property type="entry name" value="BPD_transp_1"/>
    <property type="match status" value="1"/>
</dbReference>